<evidence type="ECO:0000313" key="2">
    <source>
        <dbReference type="EMBL" id="EPY16077.1"/>
    </source>
</evidence>
<sequence length="76" mass="8630">MPCEDPVMSLDAHFNQNPLSGETPDESEKNEPKESTRTPRSARRTARRARSAHHMASVFEDVDLDAMYNDVNEIVE</sequence>
<reference evidence="2 3" key="1">
    <citation type="journal article" date="2013" name="PLoS ONE">
        <title>Predicting the Proteins of Angomonas deanei, Strigomonas culicis and Their Respective Endosymbionts Reveals New Aspects of the Trypanosomatidae Family.</title>
        <authorList>
            <person name="Motta M.C."/>
            <person name="Martins A.C."/>
            <person name="de Souza S.S."/>
            <person name="Catta-Preta C.M."/>
            <person name="Silva R."/>
            <person name="Klein C.C."/>
            <person name="de Almeida L.G."/>
            <person name="de Lima Cunha O."/>
            <person name="Ciapina L.P."/>
            <person name="Brocchi M."/>
            <person name="Colabardini A.C."/>
            <person name="de Araujo Lima B."/>
            <person name="Machado C.R."/>
            <person name="de Almeida Soares C.M."/>
            <person name="Probst C.M."/>
            <person name="de Menezes C.B."/>
            <person name="Thompson C.E."/>
            <person name="Bartholomeu D.C."/>
            <person name="Gradia D.F."/>
            <person name="Pavoni D.P."/>
            <person name="Grisard E.C."/>
            <person name="Fantinatti-Garboggini F."/>
            <person name="Marchini F.K."/>
            <person name="Rodrigues-Luiz G.F."/>
            <person name="Wagner G."/>
            <person name="Goldman G.H."/>
            <person name="Fietto J.L."/>
            <person name="Elias M.C."/>
            <person name="Goldman M.H."/>
            <person name="Sagot M.F."/>
            <person name="Pereira M."/>
            <person name="Stoco P.H."/>
            <person name="de Mendonca-Neto R.P."/>
            <person name="Teixeira S.M."/>
            <person name="Maciel T.E."/>
            <person name="de Oliveira Mendes T.A."/>
            <person name="Urmenyi T.P."/>
            <person name="de Souza W."/>
            <person name="Schenkman S."/>
            <person name="de Vasconcelos A.T."/>
        </authorList>
    </citation>
    <scope>NUCLEOTIDE SEQUENCE [LARGE SCALE GENOMIC DNA]</scope>
</reference>
<protein>
    <submittedName>
        <fullName evidence="2">Uncharacterized protein</fullName>
    </submittedName>
</protein>
<dbReference type="AlphaFoldDB" id="S9TDJ5"/>
<dbReference type="Proteomes" id="UP000015354">
    <property type="component" value="Unassembled WGS sequence"/>
</dbReference>
<keyword evidence="3" id="KW-1185">Reference proteome</keyword>
<proteinExistence type="predicted"/>
<dbReference type="EMBL" id="ATMH01011552">
    <property type="protein sequence ID" value="EPY16077.1"/>
    <property type="molecule type" value="Genomic_DNA"/>
</dbReference>
<feature type="compositionally biased region" description="Basic and acidic residues" evidence="1">
    <location>
        <begin position="26"/>
        <end position="37"/>
    </location>
</feature>
<evidence type="ECO:0000313" key="3">
    <source>
        <dbReference type="Proteomes" id="UP000015354"/>
    </source>
</evidence>
<comment type="caution">
    <text evidence="2">The sequence shown here is derived from an EMBL/GenBank/DDBJ whole genome shotgun (WGS) entry which is preliminary data.</text>
</comment>
<evidence type="ECO:0000256" key="1">
    <source>
        <dbReference type="SAM" id="MobiDB-lite"/>
    </source>
</evidence>
<organism evidence="2 3">
    <name type="scientific">Strigomonas culicis</name>
    <dbReference type="NCBI Taxonomy" id="28005"/>
    <lineage>
        <taxon>Eukaryota</taxon>
        <taxon>Discoba</taxon>
        <taxon>Euglenozoa</taxon>
        <taxon>Kinetoplastea</taxon>
        <taxon>Metakinetoplastina</taxon>
        <taxon>Trypanosomatida</taxon>
        <taxon>Trypanosomatidae</taxon>
        <taxon>Strigomonadinae</taxon>
        <taxon>Strigomonas</taxon>
    </lineage>
</organism>
<gene>
    <name evidence="2" type="ORF">STCU_11564</name>
</gene>
<accession>S9TDJ5</accession>
<feature type="region of interest" description="Disordered" evidence="1">
    <location>
        <begin position="1"/>
        <end position="52"/>
    </location>
</feature>
<name>S9TDJ5_9TRYP</name>
<feature type="compositionally biased region" description="Basic residues" evidence="1">
    <location>
        <begin position="40"/>
        <end position="52"/>
    </location>
</feature>